<feature type="transmembrane region" description="Helical" evidence="7">
    <location>
        <begin position="263"/>
        <end position="283"/>
    </location>
</feature>
<accession>A0ABT0E560</accession>
<feature type="transmembrane region" description="Helical" evidence="7">
    <location>
        <begin position="143"/>
        <end position="168"/>
    </location>
</feature>
<evidence type="ECO:0000256" key="5">
    <source>
        <dbReference type="ARBA" id="ARBA00023136"/>
    </source>
</evidence>
<keyword evidence="4 7" id="KW-1133">Transmembrane helix</keyword>
<feature type="transmembrane region" description="Helical" evidence="7">
    <location>
        <begin position="89"/>
        <end position="106"/>
    </location>
</feature>
<dbReference type="Pfam" id="PF01553">
    <property type="entry name" value="Acyltransferase"/>
    <property type="match status" value="1"/>
</dbReference>
<reference evidence="9" key="1">
    <citation type="submission" date="2022-04" db="EMBL/GenBank/DDBJ databases">
        <title>Alcanivorax sp. CY1518 draft genome sequence.</title>
        <authorList>
            <person name="Zhao G."/>
            <person name="An M."/>
        </authorList>
    </citation>
    <scope>NUCLEOTIDE SEQUENCE</scope>
    <source>
        <strain evidence="9">CY1518</strain>
    </source>
</reference>
<gene>
    <name evidence="9" type="ORF">MU846_04315</name>
</gene>
<feature type="domain" description="Phospholipid/glycerol acyltransferase" evidence="8">
    <location>
        <begin position="459"/>
        <end position="575"/>
    </location>
</feature>
<dbReference type="RefSeq" id="WP_246948808.1">
    <property type="nucleotide sequence ID" value="NZ_JALKII010000002.1"/>
</dbReference>
<dbReference type="Gene3D" id="1.20.1250.20">
    <property type="entry name" value="MFS general substrate transporter like domains"/>
    <property type="match status" value="1"/>
</dbReference>
<evidence type="ECO:0000256" key="1">
    <source>
        <dbReference type="ARBA" id="ARBA00005189"/>
    </source>
</evidence>
<evidence type="ECO:0000256" key="7">
    <source>
        <dbReference type="SAM" id="Phobius"/>
    </source>
</evidence>
<dbReference type="SMART" id="SM00563">
    <property type="entry name" value="PlsC"/>
    <property type="match status" value="1"/>
</dbReference>
<feature type="transmembrane region" description="Helical" evidence="7">
    <location>
        <begin position="32"/>
        <end position="51"/>
    </location>
</feature>
<keyword evidence="3 7" id="KW-0812">Transmembrane</keyword>
<dbReference type="SUPFAM" id="SSF103473">
    <property type="entry name" value="MFS general substrate transporter"/>
    <property type="match status" value="1"/>
</dbReference>
<feature type="transmembrane region" description="Helical" evidence="7">
    <location>
        <begin position="408"/>
        <end position="438"/>
    </location>
</feature>
<evidence type="ECO:0000256" key="6">
    <source>
        <dbReference type="ARBA" id="ARBA00023315"/>
    </source>
</evidence>
<keyword evidence="5 7" id="KW-0472">Membrane</keyword>
<evidence type="ECO:0000313" key="10">
    <source>
        <dbReference type="Proteomes" id="UP001165524"/>
    </source>
</evidence>
<feature type="transmembrane region" description="Helical" evidence="7">
    <location>
        <begin position="174"/>
        <end position="196"/>
    </location>
</feature>
<dbReference type="EMBL" id="JALKII010000002">
    <property type="protein sequence ID" value="MCK0536925.1"/>
    <property type="molecule type" value="Genomic_DNA"/>
</dbReference>
<dbReference type="InterPro" id="IPR011701">
    <property type="entry name" value="MFS"/>
</dbReference>
<proteinExistence type="predicted"/>
<feature type="transmembrane region" description="Helical" evidence="7">
    <location>
        <begin position="57"/>
        <end position="77"/>
    </location>
</feature>
<dbReference type="SUPFAM" id="SSF69593">
    <property type="entry name" value="Glycerol-3-phosphate (1)-acyltransferase"/>
    <property type="match status" value="1"/>
</dbReference>
<evidence type="ECO:0000256" key="4">
    <source>
        <dbReference type="ARBA" id="ARBA00022989"/>
    </source>
</evidence>
<evidence type="ECO:0000256" key="2">
    <source>
        <dbReference type="ARBA" id="ARBA00022679"/>
    </source>
</evidence>
<dbReference type="CDD" id="cd07989">
    <property type="entry name" value="LPLAT_AGPAT-like"/>
    <property type="match status" value="1"/>
</dbReference>
<feature type="transmembrane region" description="Helical" evidence="7">
    <location>
        <begin position="295"/>
        <end position="314"/>
    </location>
</feature>
<sequence length="629" mass="68500">MAADVSLARLLGAKRFAPYFLTQFFGAFNDNVYRQALILLITSGVVTSVAPNTLNNIALALFILPFFLFSALAGQFADKYDKAMLIRRVKLVEVLVMLVAAVGFYFDAVWFLLGVLFCMGFQSTCFGPLKYSIMPQHLKSTELVAGNALVQQGTYIAILLGSISGVALNMSGSASWWGPTAVIVIAIAGYLASLAVPPAPAADPSVKISWNIFSETKRVIGHAREVKSVWYSVLGISWFWFMGAAYTTQLKVYVDDYIFGTEMVYALLLATFSIAIGVGSVLCEKLSGKRVELGLVPIGSLGLSLFSIDLFFSYQGLAAPADGTSMTVREFIADGAGRRILVDLLGIGIFGGFYIVPLFSFVQWRTRASHLARVIGACNVLNALFMVASAIAGIVVVGVMGISIPGFFLLLAFANLIAAAIIYTAVPEFMIRFIIWMLTKLMYRVKRDGLEHIPEQGPCVLVCNHVSYVDALLIAGSVQRPVRFVMQQQIYDMPLLNYIFRTGKAIPVGSKTRQPEVYERAFVAIREALQDGHVVCIFPEGRLTTDGDIAEFRAGIEKIVAETPVPVIPMALQGLWGSFFSHQGGRALAKLPRRLRARVALRVGQPVPAEAVSALGLQQQVQELRGSRA</sequence>
<feature type="transmembrane region" description="Helical" evidence="7">
    <location>
        <begin position="228"/>
        <end position="248"/>
    </location>
</feature>
<dbReference type="Proteomes" id="UP001165524">
    <property type="component" value="Unassembled WGS sequence"/>
</dbReference>
<protein>
    <submittedName>
        <fullName evidence="9">MFS transporter</fullName>
    </submittedName>
</protein>
<evidence type="ECO:0000259" key="8">
    <source>
        <dbReference type="SMART" id="SM00563"/>
    </source>
</evidence>
<feature type="transmembrane region" description="Helical" evidence="7">
    <location>
        <begin position="340"/>
        <end position="362"/>
    </location>
</feature>
<organism evidence="9 10">
    <name type="scientific">Alcanivorax quisquiliarum</name>
    <dbReference type="NCBI Taxonomy" id="2933565"/>
    <lineage>
        <taxon>Bacteria</taxon>
        <taxon>Pseudomonadati</taxon>
        <taxon>Pseudomonadota</taxon>
        <taxon>Gammaproteobacteria</taxon>
        <taxon>Oceanospirillales</taxon>
        <taxon>Alcanivoracaceae</taxon>
        <taxon>Alcanivorax</taxon>
    </lineage>
</organism>
<keyword evidence="6" id="KW-0012">Acyltransferase</keyword>
<comment type="caution">
    <text evidence="9">The sequence shown here is derived from an EMBL/GenBank/DDBJ whole genome shotgun (WGS) entry which is preliminary data.</text>
</comment>
<dbReference type="PANTHER" id="PTHR10434:SF15">
    <property type="entry name" value="PHOSPHOLIPID_GLYCEROL ACYLTRANSFERASE DOMAIN-CONTAINING PROTEIN"/>
    <property type="match status" value="1"/>
</dbReference>
<keyword evidence="10" id="KW-1185">Reference proteome</keyword>
<dbReference type="InterPro" id="IPR036259">
    <property type="entry name" value="MFS_trans_sf"/>
</dbReference>
<dbReference type="PANTHER" id="PTHR10434">
    <property type="entry name" value="1-ACYL-SN-GLYCEROL-3-PHOSPHATE ACYLTRANSFERASE"/>
    <property type="match status" value="1"/>
</dbReference>
<evidence type="ECO:0000313" key="9">
    <source>
        <dbReference type="EMBL" id="MCK0536925.1"/>
    </source>
</evidence>
<feature type="transmembrane region" description="Helical" evidence="7">
    <location>
        <begin position="374"/>
        <end position="402"/>
    </location>
</feature>
<keyword evidence="2" id="KW-0808">Transferase</keyword>
<dbReference type="Pfam" id="PF07690">
    <property type="entry name" value="MFS_1"/>
    <property type="match status" value="1"/>
</dbReference>
<dbReference type="InterPro" id="IPR002123">
    <property type="entry name" value="Plipid/glycerol_acylTrfase"/>
</dbReference>
<comment type="pathway">
    <text evidence="1">Lipid metabolism.</text>
</comment>
<evidence type="ECO:0000256" key="3">
    <source>
        <dbReference type="ARBA" id="ARBA00022692"/>
    </source>
</evidence>
<name>A0ABT0E560_9GAMM</name>
<dbReference type="CDD" id="cd06173">
    <property type="entry name" value="MFS_MefA_like"/>
    <property type="match status" value="1"/>
</dbReference>